<evidence type="ECO:0000259" key="2">
    <source>
        <dbReference type="PROSITE" id="PS50011"/>
    </source>
</evidence>
<dbReference type="SMART" id="SM00220">
    <property type="entry name" value="S_TKc"/>
    <property type="match status" value="1"/>
</dbReference>
<dbReference type="PROSITE" id="PS00108">
    <property type="entry name" value="PROTEIN_KINASE_ST"/>
    <property type="match status" value="1"/>
</dbReference>
<dbReference type="PANTHER" id="PTHR44329">
    <property type="entry name" value="SERINE/THREONINE-PROTEIN KINASE TNNI3K-RELATED"/>
    <property type="match status" value="1"/>
</dbReference>
<dbReference type="GO" id="GO:0004674">
    <property type="term" value="F:protein serine/threonine kinase activity"/>
    <property type="evidence" value="ECO:0007669"/>
    <property type="project" value="TreeGrafter"/>
</dbReference>
<feature type="transmembrane region" description="Helical" evidence="1">
    <location>
        <begin position="314"/>
        <end position="335"/>
    </location>
</feature>
<dbReference type="InterPro" id="IPR008271">
    <property type="entry name" value="Ser/Thr_kinase_AS"/>
</dbReference>
<dbReference type="GO" id="GO:0005524">
    <property type="term" value="F:ATP binding"/>
    <property type="evidence" value="ECO:0007669"/>
    <property type="project" value="InterPro"/>
</dbReference>
<dbReference type="Pfam" id="PF00069">
    <property type="entry name" value="Pkinase"/>
    <property type="match status" value="1"/>
</dbReference>
<dbReference type="InterPro" id="IPR051681">
    <property type="entry name" value="Ser/Thr_Kinases-Pseudokinases"/>
</dbReference>
<feature type="domain" description="Protein kinase" evidence="2">
    <location>
        <begin position="51"/>
        <end position="306"/>
    </location>
</feature>
<dbReference type="InterPro" id="IPR011009">
    <property type="entry name" value="Kinase-like_dom_sf"/>
</dbReference>
<dbReference type="Gene3D" id="1.10.510.10">
    <property type="entry name" value="Transferase(Phosphotransferase) domain 1"/>
    <property type="match status" value="1"/>
</dbReference>
<keyword evidence="1" id="KW-1133">Transmembrane helix</keyword>
<keyword evidence="1" id="KW-0812">Transmembrane</keyword>
<dbReference type="AlphaFoldDB" id="A0A7S2SAS4"/>
<evidence type="ECO:0000313" key="3">
    <source>
        <dbReference type="EMBL" id="CAD9694681.1"/>
    </source>
</evidence>
<name>A0A7S2SAS4_9STRA</name>
<accession>A0A7S2SAS4</accession>
<keyword evidence="1" id="KW-0472">Membrane</keyword>
<organism evidence="3">
    <name type="scientific">Mucochytrium quahogii</name>
    <dbReference type="NCBI Taxonomy" id="96639"/>
    <lineage>
        <taxon>Eukaryota</taxon>
        <taxon>Sar</taxon>
        <taxon>Stramenopiles</taxon>
        <taxon>Bigyra</taxon>
        <taxon>Labyrinthulomycetes</taxon>
        <taxon>Thraustochytrida</taxon>
        <taxon>Thraustochytriidae</taxon>
        <taxon>Mucochytrium</taxon>
    </lineage>
</organism>
<proteinExistence type="predicted"/>
<dbReference type="EMBL" id="HBHK01019312">
    <property type="protein sequence ID" value="CAD9694681.1"/>
    <property type="molecule type" value="Transcribed_RNA"/>
</dbReference>
<sequence length="649" mass="73452">MADLVINDAAFEAKHDADSFDLGNKISLNGELNTVQVSSNSTCPCIPLNKINIGAPTGAGRFGVVFRTNWNDKIVAVKLVKDFNKTSWLLSFQEELVIWGRLRHTHIVQLFGYVFDCKEQIAGFVMEACDSSLHDCIHSENAIFDVSKIAQDIVCGLEYLHNNHIVHCDVKPRNILLSQDCRVAKLCDFGGCVEMGSQASEWKAHATPHYMAPELFVHPAEITPYCDIYSFGVVLWEMVERKYPFKDMTDDEVSVAVRGNVRPKVSKCFDRYPASMKDLVLKCWDDNKEARPKAGDVSKILVNVKVASRCRRRWWIGICVLLTICLTVILCSVLLSSSSAVPEKRCTYGNILAPCIIKNVPAEETNLVKWQCSQESCDLLVDIQLPGSVPPFSQPILINAYRSMLVIRNNRVEPRTEALKICLEAVNAPRAEHVSAVNNFLGVEGQVNAYDQYSLTIPRVIAYLYLIGKCPAAETDVHLFAGSSTEEQFSMGFGGMDYRTFRIVPTRNKNIRTVYFMVPYFGSMFIDRFREVYCTYRQPQRSTQQLLAFRAADWQIYHITLFADNMVEMLFEGEQFNDGKLQGTFRFYKFPINNETVPMFVCRKSLSVMLIVGYDPSLPECMWTIDPVVGNKTLDSGYIHKPYVQTINS</sequence>
<reference evidence="3" key="1">
    <citation type="submission" date="2021-01" db="EMBL/GenBank/DDBJ databases">
        <authorList>
            <person name="Corre E."/>
            <person name="Pelletier E."/>
            <person name="Niang G."/>
            <person name="Scheremetjew M."/>
            <person name="Finn R."/>
            <person name="Kale V."/>
            <person name="Holt S."/>
            <person name="Cochrane G."/>
            <person name="Meng A."/>
            <person name="Brown T."/>
            <person name="Cohen L."/>
        </authorList>
    </citation>
    <scope>NUCLEOTIDE SEQUENCE</scope>
    <source>
        <strain evidence="3">NY070348D</strain>
    </source>
</reference>
<dbReference type="InterPro" id="IPR000719">
    <property type="entry name" value="Prot_kinase_dom"/>
</dbReference>
<protein>
    <recommendedName>
        <fullName evidence="2">Protein kinase domain-containing protein</fullName>
    </recommendedName>
</protein>
<gene>
    <name evidence="3" type="ORF">QSP1433_LOCUS12207</name>
</gene>
<evidence type="ECO:0000256" key="1">
    <source>
        <dbReference type="SAM" id="Phobius"/>
    </source>
</evidence>
<dbReference type="SUPFAM" id="SSF56112">
    <property type="entry name" value="Protein kinase-like (PK-like)"/>
    <property type="match status" value="1"/>
</dbReference>
<dbReference type="PROSITE" id="PS50011">
    <property type="entry name" value="PROTEIN_KINASE_DOM"/>
    <property type="match status" value="1"/>
</dbReference>